<protein>
    <submittedName>
        <fullName evidence="2">Uncharacterized protein</fullName>
    </submittedName>
</protein>
<dbReference type="AlphaFoldDB" id="A0AAJ0GRS0"/>
<name>A0AAJ0GRS0_9PEZI</name>
<gene>
    <name evidence="2" type="ORF">B0T15DRAFT_513000</name>
</gene>
<feature type="compositionally biased region" description="Low complexity" evidence="1">
    <location>
        <begin position="196"/>
        <end position="209"/>
    </location>
</feature>
<evidence type="ECO:0000313" key="2">
    <source>
        <dbReference type="EMBL" id="KAK3304919.1"/>
    </source>
</evidence>
<reference evidence="2" key="1">
    <citation type="journal article" date="2023" name="Mol. Phylogenet. Evol.">
        <title>Genome-scale phylogeny and comparative genomics of the fungal order Sordariales.</title>
        <authorList>
            <person name="Hensen N."/>
            <person name="Bonometti L."/>
            <person name="Westerberg I."/>
            <person name="Brannstrom I.O."/>
            <person name="Guillou S."/>
            <person name="Cros-Aarteil S."/>
            <person name="Calhoun S."/>
            <person name="Haridas S."/>
            <person name="Kuo A."/>
            <person name="Mondo S."/>
            <person name="Pangilinan J."/>
            <person name="Riley R."/>
            <person name="LaButti K."/>
            <person name="Andreopoulos B."/>
            <person name="Lipzen A."/>
            <person name="Chen C."/>
            <person name="Yan M."/>
            <person name="Daum C."/>
            <person name="Ng V."/>
            <person name="Clum A."/>
            <person name="Steindorff A."/>
            <person name="Ohm R.A."/>
            <person name="Martin F."/>
            <person name="Silar P."/>
            <person name="Natvig D.O."/>
            <person name="Lalanne C."/>
            <person name="Gautier V."/>
            <person name="Ament-Velasquez S.L."/>
            <person name="Kruys A."/>
            <person name="Hutchinson M.I."/>
            <person name="Powell A.J."/>
            <person name="Barry K."/>
            <person name="Miller A.N."/>
            <person name="Grigoriev I.V."/>
            <person name="Debuchy R."/>
            <person name="Gladieux P."/>
            <person name="Hiltunen Thoren M."/>
            <person name="Johannesson H."/>
        </authorList>
    </citation>
    <scope>NUCLEOTIDE SEQUENCE</scope>
    <source>
        <strain evidence="2">CBS 333.67</strain>
    </source>
</reference>
<keyword evidence="3" id="KW-1185">Reference proteome</keyword>
<feature type="region of interest" description="Disordered" evidence="1">
    <location>
        <begin position="177"/>
        <end position="225"/>
    </location>
</feature>
<evidence type="ECO:0000256" key="1">
    <source>
        <dbReference type="SAM" id="MobiDB-lite"/>
    </source>
</evidence>
<dbReference type="EMBL" id="JAUDZG010000005">
    <property type="protein sequence ID" value="KAK3304919.1"/>
    <property type="molecule type" value="Genomic_DNA"/>
</dbReference>
<comment type="caution">
    <text evidence="2">The sequence shown here is derived from an EMBL/GenBank/DDBJ whole genome shotgun (WGS) entry which is preliminary data.</text>
</comment>
<dbReference type="RefSeq" id="XP_062720699.1">
    <property type="nucleotide sequence ID" value="XM_062868018.1"/>
</dbReference>
<reference evidence="2" key="2">
    <citation type="submission" date="2023-06" db="EMBL/GenBank/DDBJ databases">
        <authorList>
            <consortium name="Lawrence Berkeley National Laboratory"/>
            <person name="Mondo S.J."/>
            <person name="Hensen N."/>
            <person name="Bonometti L."/>
            <person name="Westerberg I."/>
            <person name="Brannstrom I.O."/>
            <person name="Guillou S."/>
            <person name="Cros-Aarteil S."/>
            <person name="Calhoun S."/>
            <person name="Haridas S."/>
            <person name="Kuo A."/>
            <person name="Pangilinan J."/>
            <person name="Riley R."/>
            <person name="Labutti K."/>
            <person name="Andreopoulos B."/>
            <person name="Lipzen A."/>
            <person name="Chen C."/>
            <person name="Yanf M."/>
            <person name="Daum C."/>
            <person name="Ng V."/>
            <person name="Clum A."/>
            <person name="Steindorff A."/>
            <person name="Ohm R."/>
            <person name="Martin F."/>
            <person name="Silar P."/>
            <person name="Natvig D."/>
            <person name="Lalanne C."/>
            <person name="Gautier V."/>
            <person name="Ament-Velasquez S.L."/>
            <person name="Kruys A."/>
            <person name="Hutchinson M.I."/>
            <person name="Powell A.J."/>
            <person name="Barry K."/>
            <person name="Miller A.N."/>
            <person name="Grigoriev I.V."/>
            <person name="Debuchy R."/>
            <person name="Gladieux P."/>
            <person name="Thoren M.H."/>
            <person name="Johannesson H."/>
        </authorList>
    </citation>
    <scope>NUCLEOTIDE SEQUENCE</scope>
    <source>
        <strain evidence="2">CBS 333.67</strain>
    </source>
</reference>
<accession>A0AAJ0GRS0</accession>
<dbReference type="GeneID" id="87886847"/>
<dbReference type="Proteomes" id="UP001273166">
    <property type="component" value="Unassembled WGS sequence"/>
</dbReference>
<proteinExistence type="predicted"/>
<sequence>MGWFHDAANELLNCLWDKDVATEETTEPDKFDDQLAQLKHYAAAWKLAYGKPLHEPLTPDDVRSATAFVKYIFTGQPPMESGIVLQKRLKLQTLDYMPFSILAVLYTGEDLIKVAASTFQALLEGAGKIAKWSSWPYNSELINALRQWKPAPAAVFSLNVASEAAQPPPTPAPTVIEPSVPCTAPTRFQPAPPGAAVPLSSPSPARASPDTACTALPTRPQPASR</sequence>
<evidence type="ECO:0000313" key="3">
    <source>
        <dbReference type="Proteomes" id="UP001273166"/>
    </source>
</evidence>
<organism evidence="2 3">
    <name type="scientific">Chaetomium strumarium</name>
    <dbReference type="NCBI Taxonomy" id="1170767"/>
    <lineage>
        <taxon>Eukaryota</taxon>
        <taxon>Fungi</taxon>
        <taxon>Dikarya</taxon>
        <taxon>Ascomycota</taxon>
        <taxon>Pezizomycotina</taxon>
        <taxon>Sordariomycetes</taxon>
        <taxon>Sordariomycetidae</taxon>
        <taxon>Sordariales</taxon>
        <taxon>Chaetomiaceae</taxon>
        <taxon>Chaetomium</taxon>
    </lineage>
</organism>